<keyword evidence="3 5" id="KW-0378">Hydrolase</keyword>
<keyword evidence="2" id="KW-0479">Metal-binding</keyword>
<dbReference type="Gene3D" id="1.20.120.710">
    <property type="entry name" value="Haloacid dehalogenase hydrolase-like domain"/>
    <property type="match status" value="1"/>
</dbReference>
<dbReference type="InterPro" id="IPR023214">
    <property type="entry name" value="HAD_sf"/>
</dbReference>
<dbReference type="EC" id="3.1.3.-" evidence="5"/>
<evidence type="ECO:0000256" key="1">
    <source>
        <dbReference type="ARBA" id="ARBA00001946"/>
    </source>
</evidence>
<accession>A0ABV8K6Z2</accession>
<dbReference type="SFLD" id="SFLDS00003">
    <property type="entry name" value="Haloacid_Dehalogenase"/>
    <property type="match status" value="1"/>
</dbReference>
<dbReference type="InterPro" id="IPR051400">
    <property type="entry name" value="HAD-like_hydrolase"/>
</dbReference>
<dbReference type="NCBIfam" id="TIGR01509">
    <property type="entry name" value="HAD-SF-IA-v3"/>
    <property type="match status" value="1"/>
</dbReference>
<evidence type="ECO:0000313" key="6">
    <source>
        <dbReference type="Proteomes" id="UP001595715"/>
    </source>
</evidence>
<dbReference type="EMBL" id="JBHSAM010000028">
    <property type="protein sequence ID" value="MFC4101795.1"/>
    <property type="molecule type" value="Genomic_DNA"/>
</dbReference>
<evidence type="ECO:0000256" key="3">
    <source>
        <dbReference type="ARBA" id="ARBA00022801"/>
    </source>
</evidence>
<proteinExistence type="predicted"/>
<evidence type="ECO:0000313" key="5">
    <source>
        <dbReference type="EMBL" id="MFC4101795.1"/>
    </source>
</evidence>
<dbReference type="RefSeq" id="WP_377720393.1">
    <property type="nucleotide sequence ID" value="NZ_JBHSAM010000028.1"/>
</dbReference>
<dbReference type="Gene3D" id="3.40.50.1000">
    <property type="entry name" value="HAD superfamily/HAD-like"/>
    <property type="match status" value="1"/>
</dbReference>
<dbReference type="SUPFAM" id="SSF56784">
    <property type="entry name" value="HAD-like"/>
    <property type="match status" value="1"/>
</dbReference>
<dbReference type="Proteomes" id="UP001595715">
    <property type="component" value="Unassembled WGS sequence"/>
</dbReference>
<dbReference type="PANTHER" id="PTHR46470">
    <property type="entry name" value="N-ACYLNEURAMINATE-9-PHOSPHATASE"/>
    <property type="match status" value="1"/>
</dbReference>
<dbReference type="InterPro" id="IPR036412">
    <property type="entry name" value="HAD-like_sf"/>
</dbReference>
<reference evidence="6" key="1">
    <citation type="journal article" date="2019" name="Int. J. Syst. Evol. Microbiol.">
        <title>The Global Catalogue of Microorganisms (GCM) 10K type strain sequencing project: providing services to taxonomists for standard genome sequencing and annotation.</title>
        <authorList>
            <consortium name="The Broad Institute Genomics Platform"/>
            <consortium name="The Broad Institute Genome Sequencing Center for Infectious Disease"/>
            <person name="Wu L."/>
            <person name="Ma J."/>
        </authorList>
    </citation>
    <scope>NUCLEOTIDE SEQUENCE [LARGE SCALE GENOMIC DNA]</scope>
    <source>
        <strain evidence="6">IBRC-M 10987</strain>
    </source>
</reference>
<dbReference type="GO" id="GO:0016787">
    <property type="term" value="F:hydrolase activity"/>
    <property type="evidence" value="ECO:0007669"/>
    <property type="project" value="UniProtKB-KW"/>
</dbReference>
<evidence type="ECO:0000256" key="2">
    <source>
        <dbReference type="ARBA" id="ARBA00022723"/>
    </source>
</evidence>
<dbReference type="PRINTS" id="PR00413">
    <property type="entry name" value="HADHALOGNASE"/>
</dbReference>
<dbReference type="SFLD" id="SFLDG01135">
    <property type="entry name" value="C1.5.6:_HAD__Beta-PGM__Phospha"/>
    <property type="match status" value="1"/>
</dbReference>
<dbReference type="PANTHER" id="PTHR46470:SF2">
    <property type="entry name" value="GLYCERALDEHYDE 3-PHOSPHATE PHOSPHATASE"/>
    <property type="match status" value="1"/>
</dbReference>
<comment type="caution">
    <text evidence="5">The sequence shown here is derived from an EMBL/GenBank/DDBJ whole genome shotgun (WGS) entry which is preliminary data.</text>
</comment>
<keyword evidence="6" id="KW-1185">Reference proteome</keyword>
<keyword evidence="4" id="KW-0460">Magnesium</keyword>
<dbReference type="InterPro" id="IPR006439">
    <property type="entry name" value="HAD-SF_hydro_IA"/>
</dbReference>
<dbReference type="NCBIfam" id="TIGR01549">
    <property type="entry name" value="HAD-SF-IA-v1"/>
    <property type="match status" value="1"/>
</dbReference>
<evidence type="ECO:0000256" key="4">
    <source>
        <dbReference type="ARBA" id="ARBA00022842"/>
    </source>
</evidence>
<name>A0ABV8K6Z2_9BACL</name>
<gene>
    <name evidence="5" type="ORF">ACFOZ8_19285</name>
</gene>
<sequence>MTLKAVLFDLDNTLLDRNTAFRAYAGQLVRTYAAYQDEEQAQQWTSWLIAADRQGYAPKKQLYAEMLQVIPMRDPHTTVETLLKTWLETFSRHTVIMDGAVETLRRLRARGVKLGLITNGGSRSQQAKIDQAGFRPLFDAILVSDEVSIKKPDPAIFVLAITKLGVLPHHAVYVGDHPTNDVDAAVRAGLQAVWLRGKTPGEPKETGRYRTVDHLNKLEDALFHPYAAW</sequence>
<protein>
    <submittedName>
        <fullName evidence="5">HAD family hydrolase</fullName>
        <ecNumber evidence="5">3.1.3.-</ecNumber>
    </submittedName>
</protein>
<comment type="cofactor">
    <cofactor evidence="1">
        <name>Mg(2+)</name>
        <dbReference type="ChEBI" id="CHEBI:18420"/>
    </cofactor>
</comment>
<dbReference type="Pfam" id="PF00702">
    <property type="entry name" value="Hydrolase"/>
    <property type="match status" value="1"/>
</dbReference>
<organism evidence="5 6">
    <name type="scientific">Paenibacillus xanthanilyticus</name>
    <dbReference type="NCBI Taxonomy" id="1783531"/>
    <lineage>
        <taxon>Bacteria</taxon>
        <taxon>Bacillati</taxon>
        <taxon>Bacillota</taxon>
        <taxon>Bacilli</taxon>
        <taxon>Bacillales</taxon>
        <taxon>Paenibacillaceae</taxon>
        <taxon>Paenibacillus</taxon>
    </lineage>
</organism>
<dbReference type="SFLD" id="SFLDG01129">
    <property type="entry name" value="C1.5:_HAD__Beta-PGM__Phosphata"/>
    <property type="match status" value="1"/>
</dbReference>